<reference evidence="1 2" key="1">
    <citation type="submission" date="2020-12" db="EMBL/GenBank/DDBJ databases">
        <title>Whole genome sequences of gut porcine anaerobes.</title>
        <authorList>
            <person name="Kubasova T."/>
            <person name="Jahodarova E."/>
            <person name="Rychlik I."/>
        </authorList>
    </citation>
    <scope>NUCLEOTIDE SEQUENCE [LARGE SCALE GENOMIC DNA]</scope>
    <source>
        <strain evidence="1 2">An867</strain>
    </source>
</reference>
<dbReference type="Pfam" id="PF10050">
    <property type="entry name" value="DUF2284"/>
    <property type="match status" value="1"/>
</dbReference>
<dbReference type="RefSeq" id="WP_235323521.1">
    <property type="nucleotide sequence ID" value="NZ_JAFBIT010000002.1"/>
</dbReference>
<evidence type="ECO:0000313" key="1">
    <source>
        <dbReference type="EMBL" id="MCF2652470.1"/>
    </source>
</evidence>
<gene>
    <name evidence="1" type="ORF">JQM67_07635</name>
</gene>
<dbReference type="Proteomes" id="UP001299220">
    <property type="component" value="Unassembled WGS sequence"/>
</dbReference>
<sequence>MQNEELIRLALENGAAKAQIIPQSQIVMSPVFRDICASNGCGNYGKCWMCPPDVGEIEPMMDAVRKYPYGLWYQTIAEIEDSFDIEGMTESGFAHAAVSQKIQKAVLPVLGDGILHLTCGGCRLCRVCAKRDNQPCRHPEAALTSLECCGIDVYHTTKDTDLKYINGTNTVTYFGMVLFRCENDG</sequence>
<protein>
    <submittedName>
        <fullName evidence="1">DUF2284 domain-containing protein</fullName>
    </submittedName>
</protein>
<comment type="caution">
    <text evidence="1">The sequence shown here is derived from an EMBL/GenBank/DDBJ whole genome shotgun (WGS) entry which is preliminary data.</text>
</comment>
<evidence type="ECO:0000313" key="2">
    <source>
        <dbReference type="Proteomes" id="UP001299220"/>
    </source>
</evidence>
<keyword evidence="2" id="KW-1185">Reference proteome</keyword>
<name>A0ABS9CQ68_9FIRM</name>
<proteinExistence type="predicted"/>
<organism evidence="1 2">
    <name type="scientific">Anaeromassilibacillus senegalensis</name>
    <dbReference type="NCBI Taxonomy" id="1673717"/>
    <lineage>
        <taxon>Bacteria</taxon>
        <taxon>Bacillati</taxon>
        <taxon>Bacillota</taxon>
        <taxon>Clostridia</taxon>
        <taxon>Eubacteriales</taxon>
        <taxon>Acutalibacteraceae</taxon>
        <taxon>Anaeromassilibacillus</taxon>
    </lineage>
</organism>
<accession>A0ABS9CQ68</accession>
<dbReference type="InterPro" id="IPR019271">
    <property type="entry name" value="DUF2284_metal-binding"/>
</dbReference>
<dbReference type="EMBL" id="JAFBIT010000002">
    <property type="protein sequence ID" value="MCF2652470.1"/>
    <property type="molecule type" value="Genomic_DNA"/>
</dbReference>